<evidence type="ECO:0000313" key="1">
    <source>
        <dbReference type="EMBL" id="TPE58925.1"/>
    </source>
</evidence>
<dbReference type="EMBL" id="VFSU01000033">
    <property type="protein sequence ID" value="TPE58925.1"/>
    <property type="molecule type" value="Genomic_DNA"/>
</dbReference>
<proteinExistence type="predicted"/>
<dbReference type="Pfam" id="PF13279">
    <property type="entry name" value="4HBT_2"/>
    <property type="match status" value="1"/>
</dbReference>
<organism evidence="1 2">
    <name type="scientific">Sandaracinobacter neustonicus</name>
    <dbReference type="NCBI Taxonomy" id="1715348"/>
    <lineage>
        <taxon>Bacteria</taxon>
        <taxon>Pseudomonadati</taxon>
        <taxon>Pseudomonadota</taxon>
        <taxon>Alphaproteobacteria</taxon>
        <taxon>Sphingomonadales</taxon>
        <taxon>Sphingosinicellaceae</taxon>
        <taxon>Sandaracinobacter</taxon>
    </lineage>
</organism>
<comment type="caution">
    <text evidence="1">The sequence shown here is derived from an EMBL/GenBank/DDBJ whole genome shotgun (WGS) entry which is preliminary data.</text>
</comment>
<dbReference type="Gene3D" id="3.10.129.10">
    <property type="entry name" value="Hotdog Thioesterase"/>
    <property type="match status" value="1"/>
</dbReference>
<keyword evidence="2" id="KW-1185">Reference proteome</keyword>
<dbReference type="OrthoDB" id="9801517at2"/>
<reference evidence="1 2" key="1">
    <citation type="submission" date="2019-06" db="EMBL/GenBank/DDBJ databases">
        <authorList>
            <person name="Lee I."/>
            <person name="Jang G.I."/>
            <person name="Hwang C.Y."/>
        </authorList>
    </citation>
    <scope>NUCLEOTIDE SEQUENCE [LARGE SCALE GENOMIC DNA]</scope>
    <source>
        <strain evidence="1 2">PAMC 28131</strain>
    </source>
</reference>
<dbReference type="AlphaFoldDB" id="A0A501XEG2"/>
<protein>
    <submittedName>
        <fullName evidence="1">Acyl-CoA thioesterase</fullName>
    </submittedName>
</protein>
<accession>A0A501XEG2</accession>
<sequence>MGGPFRAGIYGGCRSARADADGFLPRAVRPSGPASGTRQVVNAAFGHRRRIGCDENGEPWAGHIDDNRRFHARFRAQDEDIDELGHVNNAVWVKWIQEVSVAHWLVAARMQDRDRFVAVVMRHEIDYRGNIAAGDEISAITWLDGAPRGARYQRSVAFLAADSRVIVSAHSRWALLDRASLKPVRILPEVSAPFLDHDGQGSVPE</sequence>
<evidence type="ECO:0000313" key="2">
    <source>
        <dbReference type="Proteomes" id="UP000319897"/>
    </source>
</evidence>
<name>A0A501XEG2_9SPHN</name>
<gene>
    <name evidence="1" type="ORF">FJQ54_15230</name>
</gene>
<dbReference type="Proteomes" id="UP000319897">
    <property type="component" value="Unassembled WGS sequence"/>
</dbReference>
<dbReference type="SUPFAM" id="SSF54637">
    <property type="entry name" value="Thioesterase/thiol ester dehydrase-isomerase"/>
    <property type="match status" value="1"/>
</dbReference>
<dbReference type="CDD" id="cd00586">
    <property type="entry name" value="4HBT"/>
    <property type="match status" value="1"/>
</dbReference>
<dbReference type="InterPro" id="IPR029069">
    <property type="entry name" value="HotDog_dom_sf"/>
</dbReference>